<reference evidence="2 3" key="1">
    <citation type="submission" date="2012-08" db="EMBL/GenBank/DDBJ databases">
        <title>Genome sequencing of Lactobacillus florum 8D.</title>
        <authorList>
            <person name="Kim E.B."/>
            <person name="Marco M.L."/>
        </authorList>
    </citation>
    <scope>NUCLEOTIDE SEQUENCE [LARGE SCALE GENOMIC DNA]</scope>
    <source>
        <strain evidence="2 3">8D</strain>
    </source>
</reference>
<comment type="caution">
    <text evidence="2">The sequence shown here is derived from an EMBL/GenBank/DDBJ whole genome shotgun (WGS) entry which is preliminary data.</text>
</comment>
<dbReference type="EMBL" id="ALXG01000002">
    <property type="protein sequence ID" value="ETO41052.1"/>
    <property type="molecule type" value="Genomic_DNA"/>
</dbReference>
<proteinExistence type="predicted"/>
<accession>W9EG61</accession>
<dbReference type="AlphaFoldDB" id="W9EG61"/>
<sequence>MVFLGSDPILDTDSYGNGICTDGDGASDVHDANRNDGA</sequence>
<dbReference type="PATRIC" id="fig|1221538.3.peg.13"/>
<evidence type="ECO:0000256" key="1">
    <source>
        <dbReference type="SAM" id="MobiDB-lite"/>
    </source>
</evidence>
<organism evidence="2 3">
    <name type="scientific">Fructilactobacillus florum 8D</name>
    <dbReference type="NCBI Taxonomy" id="1221538"/>
    <lineage>
        <taxon>Bacteria</taxon>
        <taxon>Bacillati</taxon>
        <taxon>Bacillota</taxon>
        <taxon>Bacilli</taxon>
        <taxon>Lactobacillales</taxon>
        <taxon>Lactobacillaceae</taxon>
        <taxon>Fructilactobacillus</taxon>
    </lineage>
</organism>
<name>W9EG61_9LACO</name>
<gene>
    <name evidence="2" type="ORF">B808_13</name>
</gene>
<evidence type="ECO:0000313" key="2">
    <source>
        <dbReference type="EMBL" id="ETO41052.1"/>
    </source>
</evidence>
<keyword evidence="3" id="KW-1185">Reference proteome</keyword>
<dbReference type="Proteomes" id="UP000019474">
    <property type="component" value="Unassembled WGS sequence"/>
</dbReference>
<evidence type="ECO:0000313" key="3">
    <source>
        <dbReference type="Proteomes" id="UP000019474"/>
    </source>
</evidence>
<feature type="region of interest" description="Disordered" evidence="1">
    <location>
        <begin position="14"/>
        <end position="38"/>
    </location>
</feature>
<protein>
    <submittedName>
        <fullName evidence="2">Uncharacterized protein</fullName>
    </submittedName>
</protein>
<feature type="compositionally biased region" description="Basic and acidic residues" evidence="1">
    <location>
        <begin position="27"/>
        <end position="38"/>
    </location>
</feature>